<evidence type="ECO:0000256" key="6">
    <source>
        <dbReference type="PROSITE-ProRule" id="PRU10141"/>
    </source>
</evidence>
<keyword evidence="10" id="KW-1185">Reference proteome</keyword>
<dbReference type="InterPro" id="IPR008271">
    <property type="entry name" value="Ser/Thr_kinase_AS"/>
</dbReference>
<evidence type="ECO:0000256" key="1">
    <source>
        <dbReference type="ARBA" id="ARBA00022527"/>
    </source>
</evidence>
<feature type="region of interest" description="Disordered" evidence="7">
    <location>
        <begin position="368"/>
        <end position="391"/>
    </location>
</feature>
<sequence>MLIERRPVSRTVPADAVGAATVKDAKAPQLLVCAIPLFEGSSVAGALLLEQRPAPAPDASAGGRGSCADAFPVQLLLPSPLLSSPSTLHQLGLTVSVCLGADTEALRWMAGALSRLAAAPSMHSLVVELCDALASHVRRRFIVTGAVRAALLPRPDALCALMFNAQPLSLAALLASGQKLLRSCRSSMESALVGPGTPLVSARQHGSGPGAGVGPIHSHGKLTVMLGSDCGTAATAMGRLSRQPASSLPWTDTSRTTSSRVLQLTQAEAGAGPSPAGAPGSARPNTATGMLETGGGGGGGASYFAMTTRSIVVPLPPCLLAAEAAGAGPGPPVAPGLLAQAFPARHTLLGSIVAGAAARSAPVSLEPAASGEASGLGGRSSGERGSGGGAAATGCGLEAEGLPGCVVEDVSSYIQGVHNPSRDLLLLNTARQMGALSLSTNSPRAINPGAAAAAAAANGGLATGPAAAASGASQTAGSQLNATGGPLQSVVLVGLALGEAVVGLYVGFGKRLPGELLEAVRGSCAELVQMMFAGPVSRKLSGSLAAEFATLCSATPGSFAVLRSPSANGAASSLGSAPSLPSAAILKAARPHVSPFAPPHVGCQAGAATAPVPAVDASVPLPACLTVAGRSMGALTPRVPGGSCLSPARRPESTVAVPLAAVMAAAALAGPTAGGVRTGGTGPVGAVMARGGSVDLCLSGAYGSHDQEGGAKTPRGPPAVRTASFTSRQLAASFSRHRTPKASASQMQMQALAVAAAAAANASASTAGGASTGGGGAGAGGATPLNHNEDLLSVLLHMQASDAPSGAGEAAGGSASIMTVTGVDPGASMKQQLDLLVTSIHTTMTADQPTGGAPFSDELEALEMEEVLGKGGGGVVYRGRMGTLEVAVKVMELPDMDAGEGLRGEGSSGTAGHVPAPGPGDKAEPKTGPAGARPGPSLLDPASAAAVAREQLRARRTLLRNALEMAVQGRVSHPNIIQVFSTYTNVAVERRVRADGTHCSVLVPAEAHTNDSALALPGLPPHTPCCAIVTEFADGGSLAAALSSRRFPRFLPSSSLGGGIAEMHMFHVDLKGIYMTLLDVALALRHLHSMNLVHRDIKPANLLLKSNPRDHRGFTVKLADFGFVLHLNEASDDGSRFANVDQACGTVTHMAPELLPGKARVEPSADVYSFGIVMWELVSGGGRPFPHLHPDHIPRHVYRGARPSFNDQLVPLSYRGLAQACWAHDPARRPKAADLVGVINAHLAELE</sequence>
<feature type="domain" description="Protein kinase" evidence="8">
    <location>
        <begin position="862"/>
        <end position="1243"/>
    </location>
</feature>
<dbReference type="InterPro" id="IPR001245">
    <property type="entry name" value="Ser-Thr/Tyr_kinase_cat_dom"/>
</dbReference>
<evidence type="ECO:0000256" key="4">
    <source>
        <dbReference type="ARBA" id="ARBA00022777"/>
    </source>
</evidence>
<dbReference type="PROSITE" id="PS50011">
    <property type="entry name" value="PROTEIN_KINASE_DOM"/>
    <property type="match status" value="1"/>
</dbReference>
<dbReference type="Gene3D" id="1.10.510.10">
    <property type="entry name" value="Transferase(Phosphotransferase) domain 1"/>
    <property type="match status" value="1"/>
</dbReference>
<evidence type="ECO:0000256" key="5">
    <source>
        <dbReference type="ARBA" id="ARBA00022840"/>
    </source>
</evidence>
<dbReference type="Gene3D" id="3.30.200.20">
    <property type="entry name" value="Phosphorylase Kinase, domain 1"/>
    <property type="match status" value="1"/>
</dbReference>
<feature type="region of interest" description="Disordered" evidence="7">
    <location>
        <begin position="268"/>
        <end position="294"/>
    </location>
</feature>
<comment type="caution">
    <text evidence="9">The sequence shown here is derived from an EMBL/GenBank/DDBJ whole genome shotgun (WGS) entry which is preliminary data.</text>
</comment>
<feature type="compositionally biased region" description="Gly residues" evidence="7">
    <location>
        <begin position="770"/>
        <end position="781"/>
    </location>
</feature>
<keyword evidence="5 6" id="KW-0067">ATP-binding</keyword>
<feature type="binding site" evidence="6">
    <location>
        <position position="889"/>
    </location>
    <ligand>
        <name>ATP</name>
        <dbReference type="ChEBI" id="CHEBI:30616"/>
    </ligand>
</feature>
<dbReference type="PANTHER" id="PTHR44329">
    <property type="entry name" value="SERINE/THREONINE-PROTEIN KINASE TNNI3K-RELATED"/>
    <property type="match status" value="1"/>
</dbReference>
<keyword evidence="4" id="KW-0418">Kinase</keyword>
<feature type="region of interest" description="Disordered" evidence="7">
    <location>
        <begin position="897"/>
        <end position="939"/>
    </location>
</feature>
<proteinExistence type="predicted"/>
<dbReference type="InterPro" id="IPR011009">
    <property type="entry name" value="Kinase-like_dom_sf"/>
</dbReference>
<feature type="compositionally biased region" description="Gly residues" evidence="7">
    <location>
        <begin position="374"/>
        <end position="391"/>
    </location>
</feature>
<protein>
    <recommendedName>
        <fullName evidence="8">Protein kinase domain-containing protein</fullName>
    </recommendedName>
</protein>
<dbReference type="GO" id="GO:0004674">
    <property type="term" value="F:protein serine/threonine kinase activity"/>
    <property type="evidence" value="ECO:0007669"/>
    <property type="project" value="UniProtKB-KW"/>
</dbReference>
<reference evidence="9" key="1">
    <citation type="journal article" date="2020" name="bioRxiv">
        <title>Comparative genomics of Chlamydomonas.</title>
        <authorList>
            <person name="Craig R.J."/>
            <person name="Hasan A.R."/>
            <person name="Ness R.W."/>
            <person name="Keightley P.D."/>
        </authorList>
    </citation>
    <scope>NUCLEOTIDE SEQUENCE</scope>
    <source>
        <strain evidence="9">CCAP 11/70</strain>
    </source>
</reference>
<feature type="region of interest" description="Disordered" evidence="7">
    <location>
        <begin position="765"/>
        <end position="784"/>
    </location>
</feature>
<name>A0A835Y5N9_9CHLO</name>
<dbReference type="PANTHER" id="PTHR44329:SF214">
    <property type="entry name" value="PROTEIN KINASE DOMAIN-CONTAINING PROTEIN"/>
    <property type="match status" value="1"/>
</dbReference>
<accession>A0A835Y5N9</accession>
<gene>
    <name evidence="9" type="ORF">HYH03_006214</name>
</gene>
<evidence type="ECO:0000256" key="3">
    <source>
        <dbReference type="ARBA" id="ARBA00022741"/>
    </source>
</evidence>
<feature type="compositionally biased region" description="Low complexity" evidence="7">
    <location>
        <begin position="269"/>
        <end position="282"/>
    </location>
</feature>
<dbReference type="InterPro" id="IPR000719">
    <property type="entry name" value="Prot_kinase_dom"/>
</dbReference>
<keyword evidence="3 6" id="KW-0547">Nucleotide-binding</keyword>
<evidence type="ECO:0000256" key="7">
    <source>
        <dbReference type="SAM" id="MobiDB-lite"/>
    </source>
</evidence>
<evidence type="ECO:0000259" key="8">
    <source>
        <dbReference type="PROSITE" id="PS50011"/>
    </source>
</evidence>
<dbReference type="SMART" id="SM00220">
    <property type="entry name" value="S_TKc"/>
    <property type="match status" value="1"/>
</dbReference>
<feature type="region of interest" description="Disordered" evidence="7">
    <location>
        <begin position="241"/>
        <end position="260"/>
    </location>
</feature>
<dbReference type="InterPro" id="IPR051681">
    <property type="entry name" value="Ser/Thr_Kinases-Pseudokinases"/>
</dbReference>
<dbReference type="Pfam" id="PF07714">
    <property type="entry name" value="PK_Tyr_Ser-Thr"/>
    <property type="match status" value="1"/>
</dbReference>
<keyword evidence="2" id="KW-0808">Transferase</keyword>
<dbReference type="Proteomes" id="UP000612055">
    <property type="component" value="Unassembled WGS sequence"/>
</dbReference>
<keyword evidence="1" id="KW-0723">Serine/threonine-protein kinase</keyword>
<dbReference type="EMBL" id="JAEHOE010000023">
    <property type="protein sequence ID" value="KAG2495614.1"/>
    <property type="molecule type" value="Genomic_DNA"/>
</dbReference>
<dbReference type="AlphaFoldDB" id="A0A835Y5N9"/>
<dbReference type="PROSITE" id="PS00107">
    <property type="entry name" value="PROTEIN_KINASE_ATP"/>
    <property type="match status" value="1"/>
</dbReference>
<dbReference type="OrthoDB" id="532412at2759"/>
<feature type="compositionally biased region" description="Polar residues" evidence="7">
    <location>
        <begin position="243"/>
        <end position="260"/>
    </location>
</feature>
<evidence type="ECO:0000313" key="10">
    <source>
        <dbReference type="Proteomes" id="UP000612055"/>
    </source>
</evidence>
<dbReference type="PROSITE" id="PS00108">
    <property type="entry name" value="PROTEIN_KINASE_ST"/>
    <property type="match status" value="1"/>
</dbReference>
<dbReference type="InterPro" id="IPR017441">
    <property type="entry name" value="Protein_kinase_ATP_BS"/>
</dbReference>
<dbReference type="GO" id="GO:0005524">
    <property type="term" value="F:ATP binding"/>
    <property type="evidence" value="ECO:0007669"/>
    <property type="project" value="UniProtKB-UniRule"/>
</dbReference>
<evidence type="ECO:0000256" key="2">
    <source>
        <dbReference type="ARBA" id="ARBA00022679"/>
    </source>
</evidence>
<dbReference type="SUPFAM" id="SSF56112">
    <property type="entry name" value="Protein kinase-like (PK-like)"/>
    <property type="match status" value="1"/>
</dbReference>
<evidence type="ECO:0000313" key="9">
    <source>
        <dbReference type="EMBL" id="KAG2495614.1"/>
    </source>
</evidence>
<organism evidence="9 10">
    <name type="scientific">Edaphochlamys debaryana</name>
    <dbReference type="NCBI Taxonomy" id="47281"/>
    <lineage>
        <taxon>Eukaryota</taxon>
        <taxon>Viridiplantae</taxon>
        <taxon>Chlorophyta</taxon>
        <taxon>core chlorophytes</taxon>
        <taxon>Chlorophyceae</taxon>
        <taxon>CS clade</taxon>
        <taxon>Chlamydomonadales</taxon>
        <taxon>Chlamydomonadales incertae sedis</taxon>
        <taxon>Edaphochlamys</taxon>
    </lineage>
</organism>